<comment type="similarity">
    <text evidence="1 2">Belongs to the BioY family.</text>
</comment>
<evidence type="ECO:0000313" key="4">
    <source>
        <dbReference type="EMBL" id="OWZ84550.1"/>
    </source>
</evidence>
<reference evidence="4 5" key="1">
    <citation type="submission" date="2017-06" db="EMBL/GenBank/DDBJ databases">
        <title>Draft Genome Sequence of Natranaerobius trueperi halophilic, alkalithermophilic bacteria from soda lakes.</title>
        <authorList>
            <person name="Zhao B."/>
        </authorList>
    </citation>
    <scope>NUCLEOTIDE SEQUENCE [LARGE SCALE GENOMIC DNA]</scope>
    <source>
        <strain evidence="4 5">DSM 18760</strain>
    </source>
</reference>
<dbReference type="AlphaFoldDB" id="A0A226C2D7"/>
<dbReference type="EMBL" id="NIQC01000004">
    <property type="protein sequence ID" value="OWZ84550.1"/>
    <property type="molecule type" value="Genomic_DNA"/>
</dbReference>
<evidence type="ECO:0000256" key="1">
    <source>
        <dbReference type="ARBA" id="ARBA00010692"/>
    </source>
</evidence>
<evidence type="ECO:0000313" key="5">
    <source>
        <dbReference type="Proteomes" id="UP000214588"/>
    </source>
</evidence>
<dbReference type="PANTHER" id="PTHR34295:SF1">
    <property type="entry name" value="BIOTIN TRANSPORTER BIOY"/>
    <property type="match status" value="1"/>
</dbReference>
<comment type="caution">
    <text evidence="4">The sequence shown here is derived from an EMBL/GenBank/DDBJ whole genome shotgun (WGS) entry which is preliminary data.</text>
</comment>
<name>A0A226C2D7_9FIRM</name>
<keyword evidence="3" id="KW-0812">Transmembrane</keyword>
<feature type="transmembrane region" description="Helical" evidence="3">
    <location>
        <begin position="84"/>
        <end position="102"/>
    </location>
</feature>
<dbReference type="Pfam" id="PF02632">
    <property type="entry name" value="BioY"/>
    <property type="match status" value="1"/>
</dbReference>
<sequence length="185" mass="19510">MSIKELALIALFAALTAILAYVYLPIPISPVPITGQTMGVMLAGALLGAKKGFISQIVYLLIGIAGFPVFAGGFGGITTLVGPTGGYLLSYPFAAYIIGILVERVENKIGFHYWTLLISTLTLGGMIVIYIPGVIQMALITQIPISLAILEGVVPFLIGDIAKVIATAFVVRSCHALAVKERFSL</sequence>
<dbReference type="OrthoDB" id="9803495at2"/>
<dbReference type="GO" id="GO:0005886">
    <property type="term" value="C:plasma membrane"/>
    <property type="evidence" value="ECO:0007669"/>
    <property type="project" value="UniProtKB-SubCell"/>
</dbReference>
<feature type="transmembrane region" description="Helical" evidence="3">
    <location>
        <begin position="139"/>
        <end position="158"/>
    </location>
</feature>
<dbReference type="GO" id="GO:0015225">
    <property type="term" value="F:biotin transmembrane transporter activity"/>
    <property type="evidence" value="ECO:0007669"/>
    <property type="project" value="UniProtKB-UniRule"/>
</dbReference>
<feature type="transmembrane region" description="Helical" evidence="3">
    <location>
        <begin position="56"/>
        <end position="78"/>
    </location>
</feature>
<dbReference type="PANTHER" id="PTHR34295">
    <property type="entry name" value="BIOTIN TRANSPORTER BIOY"/>
    <property type="match status" value="1"/>
</dbReference>
<keyword evidence="2" id="KW-1003">Cell membrane</keyword>
<comment type="subcellular location">
    <subcellularLocation>
        <location evidence="2">Cell membrane</location>
        <topology evidence="2">Multi-pass membrane protein</topology>
    </subcellularLocation>
</comment>
<keyword evidence="3" id="KW-1133">Transmembrane helix</keyword>
<organism evidence="4 5">
    <name type="scientific">Natranaerobius trueperi</name>
    <dbReference type="NCBI Taxonomy" id="759412"/>
    <lineage>
        <taxon>Bacteria</taxon>
        <taxon>Bacillati</taxon>
        <taxon>Bacillota</taxon>
        <taxon>Clostridia</taxon>
        <taxon>Natranaerobiales</taxon>
        <taxon>Natranaerobiaceae</taxon>
        <taxon>Natranaerobius</taxon>
    </lineage>
</organism>
<keyword evidence="5" id="KW-1185">Reference proteome</keyword>
<protein>
    <recommendedName>
        <fullName evidence="2">Biotin transporter</fullName>
    </recommendedName>
</protein>
<evidence type="ECO:0000256" key="3">
    <source>
        <dbReference type="SAM" id="Phobius"/>
    </source>
</evidence>
<keyword evidence="2" id="KW-0813">Transport</keyword>
<proteinExistence type="inferred from homology"/>
<dbReference type="Gene3D" id="1.10.1760.20">
    <property type="match status" value="1"/>
</dbReference>
<feature type="transmembrane region" description="Helical" evidence="3">
    <location>
        <begin position="114"/>
        <end position="133"/>
    </location>
</feature>
<gene>
    <name evidence="4" type="ORF">CDO51_02680</name>
</gene>
<evidence type="ECO:0000256" key="2">
    <source>
        <dbReference type="PIRNR" id="PIRNR016661"/>
    </source>
</evidence>
<keyword evidence="2 3" id="KW-0472">Membrane</keyword>
<feature type="transmembrane region" description="Helical" evidence="3">
    <location>
        <begin position="30"/>
        <end position="49"/>
    </location>
</feature>
<accession>A0A226C2D7</accession>
<dbReference type="InterPro" id="IPR003784">
    <property type="entry name" value="BioY"/>
</dbReference>
<dbReference type="PIRSF" id="PIRSF016661">
    <property type="entry name" value="BioY"/>
    <property type="match status" value="1"/>
</dbReference>
<dbReference type="Proteomes" id="UP000214588">
    <property type="component" value="Unassembled WGS sequence"/>
</dbReference>